<keyword evidence="7" id="KW-0675">Receptor</keyword>
<feature type="transmembrane region" description="Helical" evidence="9">
    <location>
        <begin position="120"/>
        <end position="140"/>
    </location>
</feature>
<dbReference type="SUPFAM" id="SSF81321">
    <property type="entry name" value="Family A G protein-coupled receptor-like"/>
    <property type="match status" value="1"/>
</dbReference>
<dbReference type="Proteomes" id="UP000677228">
    <property type="component" value="Unassembled WGS sequence"/>
</dbReference>
<dbReference type="GO" id="GO:0004930">
    <property type="term" value="F:G protein-coupled receptor activity"/>
    <property type="evidence" value="ECO:0007669"/>
    <property type="project" value="UniProtKB-KW"/>
</dbReference>
<dbReference type="EMBL" id="CAJOBC010003356">
    <property type="protein sequence ID" value="CAF3779528.1"/>
    <property type="molecule type" value="Genomic_DNA"/>
</dbReference>
<organism evidence="11 15">
    <name type="scientific">Didymodactylos carnosus</name>
    <dbReference type="NCBI Taxonomy" id="1234261"/>
    <lineage>
        <taxon>Eukaryota</taxon>
        <taxon>Metazoa</taxon>
        <taxon>Spiralia</taxon>
        <taxon>Gnathifera</taxon>
        <taxon>Rotifera</taxon>
        <taxon>Eurotatoria</taxon>
        <taxon>Bdelloidea</taxon>
        <taxon>Philodinida</taxon>
        <taxon>Philodinidae</taxon>
        <taxon>Didymodactylos</taxon>
    </lineage>
</organism>
<dbReference type="Gene3D" id="1.20.1070.10">
    <property type="entry name" value="Rhodopsin 7-helix transmembrane proteins"/>
    <property type="match status" value="1"/>
</dbReference>
<reference evidence="11" key="1">
    <citation type="submission" date="2021-02" db="EMBL/GenBank/DDBJ databases">
        <authorList>
            <person name="Nowell W R."/>
        </authorList>
    </citation>
    <scope>NUCLEOTIDE SEQUENCE</scope>
</reference>
<keyword evidence="3 9" id="KW-0812">Transmembrane</keyword>
<proteinExistence type="predicted"/>
<dbReference type="Proteomes" id="UP000682733">
    <property type="component" value="Unassembled WGS sequence"/>
</dbReference>
<keyword evidence="2" id="KW-1003">Cell membrane</keyword>
<evidence type="ECO:0000256" key="3">
    <source>
        <dbReference type="ARBA" id="ARBA00022692"/>
    </source>
</evidence>
<evidence type="ECO:0000256" key="4">
    <source>
        <dbReference type="ARBA" id="ARBA00022989"/>
    </source>
</evidence>
<dbReference type="EMBL" id="CAJOBA010019295">
    <property type="protein sequence ID" value="CAF3903204.1"/>
    <property type="molecule type" value="Genomic_DNA"/>
</dbReference>
<feature type="domain" description="G-protein coupled receptors family 1 profile" evidence="10">
    <location>
        <begin position="15"/>
        <end position="260"/>
    </location>
</feature>
<keyword evidence="6 9" id="KW-0472">Membrane</keyword>
<evidence type="ECO:0000313" key="11">
    <source>
        <dbReference type="EMBL" id="CAF1008405.1"/>
    </source>
</evidence>
<dbReference type="CDD" id="cd00637">
    <property type="entry name" value="7tm_classA_rhodopsin-like"/>
    <property type="match status" value="1"/>
</dbReference>
<dbReference type="EMBL" id="CAJNOK010010822">
    <property type="protein sequence ID" value="CAF1125575.1"/>
    <property type="molecule type" value="Genomic_DNA"/>
</dbReference>
<keyword evidence="8" id="KW-0807">Transducer</keyword>
<dbReference type="AlphaFoldDB" id="A0A814HB26"/>
<dbReference type="GO" id="GO:0005886">
    <property type="term" value="C:plasma membrane"/>
    <property type="evidence" value="ECO:0007669"/>
    <property type="project" value="UniProtKB-SubCell"/>
</dbReference>
<evidence type="ECO:0000256" key="5">
    <source>
        <dbReference type="ARBA" id="ARBA00023040"/>
    </source>
</evidence>
<keyword evidence="15" id="KW-1185">Reference proteome</keyword>
<evidence type="ECO:0000256" key="6">
    <source>
        <dbReference type="ARBA" id="ARBA00023136"/>
    </source>
</evidence>
<dbReference type="EMBL" id="CAJNOQ010003356">
    <property type="protein sequence ID" value="CAF1008405.1"/>
    <property type="molecule type" value="Genomic_DNA"/>
</dbReference>
<sequence>MNIFTILFDLIGLLCNLFIILTATIHRPLRTVTNLLIANTCTAGILFAMADISIVIRVNEFDRLPTGEFPVERDLFCETRTYLVLLASNGVYQSLAVQALSRYFFVIYHKKKQLQTLKVHILMIVVQWVFTMLILAPFFLKKTLVFEYWTLTYVCVFPKSSLLITVYRSLAGLLIPVTLIISIYLAVLRYIRQRGRRQHRRYERDKQRLVRLMILLSLFSAGGIPLALFSLLELTEVLKPAPPYASRLIFFIASITFVCYSITKLVTNRELKQIMNNVLLENRRRFRRINAEQSETKF</sequence>
<dbReference type="OrthoDB" id="10055873at2759"/>
<comment type="subcellular location">
    <subcellularLocation>
        <location evidence="1">Cell membrane</location>
        <topology evidence="1">Multi-pass membrane protein</topology>
    </subcellularLocation>
</comment>
<dbReference type="Proteomes" id="UP000663829">
    <property type="component" value="Unassembled WGS sequence"/>
</dbReference>
<feature type="transmembrane region" description="Helical" evidence="9">
    <location>
        <begin position="6"/>
        <end position="23"/>
    </location>
</feature>
<dbReference type="Pfam" id="PF00001">
    <property type="entry name" value="7tm_1"/>
    <property type="match status" value="1"/>
</dbReference>
<dbReference type="Proteomes" id="UP000681722">
    <property type="component" value="Unassembled WGS sequence"/>
</dbReference>
<feature type="transmembrane region" description="Helical" evidence="9">
    <location>
        <begin position="244"/>
        <end position="263"/>
    </location>
</feature>
<evidence type="ECO:0000256" key="8">
    <source>
        <dbReference type="ARBA" id="ARBA00023224"/>
    </source>
</evidence>
<evidence type="ECO:0000259" key="10">
    <source>
        <dbReference type="PROSITE" id="PS50262"/>
    </source>
</evidence>
<dbReference type="PROSITE" id="PS50262">
    <property type="entry name" value="G_PROTEIN_RECEP_F1_2"/>
    <property type="match status" value="1"/>
</dbReference>
<dbReference type="PRINTS" id="PR00237">
    <property type="entry name" value="GPCRRHODOPSN"/>
</dbReference>
<keyword evidence="4 9" id="KW-1133">Transmembrane helix</keyword>
<feature type="transmembrane region" description="Helical" evidence="9">
    <location>
        <begin position="212"/>
        <end position="232"/>
    </location>
</feature>
<gene>
    <name evidence="11" type="ORF">GPM918_LOCUS14132</name>
    <name evidence="12" type="ORF">OVA965_LOCUS20393</name>
    <name evidence="13" type="ORF">SRO942_LOCUS14132</name>
    <name evidence="14" type="ORF">TMI583_LOCUS20758</name>
</gene>
<evidence type="ECO:0000256" key="9">
    <source>
        <dbReference type="SAM" id="Phobius"/>
    </source>
</evidence>
<evidence type="ECO:0000313" key="15">
    <source>
        <dbReference type="Proteomes" id="UP000663829"/>
    </source>
</evidence>
<evidence type="ECO:0000313" key="13">
    <source>
        <dbReference type="EMBL" id="CAF3779528.1"/>
    </source>
</evidence>
<dbReference type="InterPro" id="IPR000276">
    <property type="entry name" value="GPCR_Rhodpsn"/>
</dbReference>
<protein>
    <recommendedName>
        <fullName evidence="10">G-protein coupled receptors family 1 profile domain-containing protein</fullName>
    </recommendedName>
</protein>
<keyword evidence="5" id="KW-0297">G-protein coupled receptor</keyword>
<evidence type="ECO:0000256" key="1">
    <source>
        <dbReference type="ARBA" id="ARBA00004651"/>
    </source>
</evidence>
<evidence type="ECO:0000256" key="7">
    <source>
        <dbReference type="ARBA" id="ARBA00023170"/>
    </source>
</evidence>
<dbReference type="PANTHER" id="PTHR24228:SF59">
    <property type="entry name" value="NEUROPEPTIDE RECEPTOR 15"/>
    <property type="match status" value="1"/>
</dbReference>
<evidence type="ECO:0000256" key="2">
    <source>
        <dbReference type="ARBA" id="ARBA00022475"/>
    </source>
</evidence>
<accession>A0A814HB26</accession>
<comment type="caution">
    <text evidence="11">The sequence shown here is derived from an EMBL/GenBank/DDBJ whole genome shotgun (WGS) entry which is preliminary data.</text>
</comment>
<name>A0A814HB26_9BILA</name>
<evidence type="ECO:0000313" key="14">
    <source>
        <dbReference type="EMBL" id="CAF3903204.1"/>
    </source>
</evidence>
<feature type="transmembrane region" description="Helical" evidence="9">
    <location>
        <begin position="35"/>
        <end position="56"/>
    </location>
</feature>
<feature type="transmembrane region" description="Helical" evidence="9">
    <location>
        <begin position="170"/>
        <end position="191"/>
    </location>
</feature>
<dbReference type="PANTHER" id="PTHR24228">
    <property type="entry name" value="B2 BRADYKININ RECEPTOR/ANGIOTENSIN II RECEPTOR"/>
    <property type="match status" value="1"/>
</dbReference>
<evidence type="ECO:0000313" key="12">
    <source>
        <dbReference type="EMBL" id="CAF1125575.1"/>
    </source>
</evidence>
<dbReference type="InterPro" id="IPR017452">
    <property type="entry name" value="GPCR_Rhodpsn_7TM"/>
</dbReference>